<evidence type="ECO:0000313" key="4">
    <source>
        <dbReference type="Proteomes" id="UP000008363"/>
    </source>
</evidence>
<dbReference type="eggNOG" id="ENOG5032AAA">
    <property type="taxonomic scope" value="Bacteria"/>
</dbReference>
<feature type="compositionally biased region" description="Basic residues" evidence="1">
    <location>
        <begin position="1"/>
        <end position="11"/>
    </location>
</feature>
<feature type="region of interest" description="Disordered" evidence="1">
    <location>
        <begin position="1"/>
        <end position="21"/>
    </location>
</feature>
<dbReference type="Proteomes" id="UP000008363">
    <property type="component" value="Unassembled WGS sequence"/>
</dbReference>
<sequence length="94" mass="10420">MAEHAIRRHQPHQKEQAAMNATGARIEVLTCDPRRKVVIVPGCHIDSLRDEENAYFFQAGDTLVGMVVEGGTVEYHPADHTYVVRLADGQHAAD</sequence>
<evidence type="ECO:0000259" key="2">
    <source>
        <dbReference type="Pfam" id="PF25859"/>
    </source>
</evidence>
<accession>K6W902</accession>
<organism evidence="3 4">
    <name type="scientific">Gordonia rhizosphera NBRC 16068</name>
    <dbReference type="NCBI Taxonomy" id="1108045"/>
    <lineage>
        <taxon>Bacteria</taxon>
        <taxon>Bacillati</taxon>
        <taxon>Actinomycetota</taxon>
        <taxon>Actinomycetes</taxon>
        <taxon>Mycobacteriales</taxon>
        <taxon>Gordoniaceae</taxon>
        <taxon>Gordonia</taxon>
    </lineage>
</organism>
<reference evidence="3 4" key="1">
    <citation type="submission" date="2012-08" db="EMBL/GenBank/DDBJ databases">
        <title>Whole genome shotgun sequence of Gordonia rhizosphera NBRC 16068.</title>
        <authorList>
            <person name="Takarada H."/>
            <person name="Isaki S."/>
            <person name="Hosoyama A."/>
            <person name="Tsuchikane K."/>
            <person name="Katsumata H."/>
            <person name="Baba S."/>
            <person name="Ohji S."/>
            <person name="Yamazaki S."/>
            <person name="Fujita N."/>
        </authorList>
    </citation>
    <scope>NUCLEOTIDE SEQUENCE [LARGE SCALE GENOMIC DNA]</scope>
    <source>
        <strain evidence="3 4">NBRC 16068</strain>
    </source>
</reference>
<dbReference type="Pfam" id="PF25859">
    <property type="entry name" value="MT0599"/>
    <property type="match status" value="1"/>
</dbReference>
<proteinExistence type="predicted"/>
<protein>
    <recommendedName>
        <fullName evidence="2">Uncharacterized protein MT0599 domain-containing protein</fullName>
    </recommendedName>
</protein>
<keyword evidence="4" id="KW-1185">Reference proteome</keyword>
<evidence type="ECO:0000256" key="1">
    <source>
        <dbReference type="SAM" id="MobiDB-lite"/>
    </source>
</evidence>
<dbReference type="STRING" id="1108045.GORHZ_036_00110"/>
<dbReference type="AlphaFoldDB" id="K6W902"/>
<name>K6W902_9ACTN</name>
<feature type="domain" description="Uncharacterized protein MT0599" evidence="2">
    <location>
        <begin position="25"/>
        <end position="85"/>
    </location>
</feature>
<dbReference type="InterPro" id="IPR059086">
    <property type="entry name" value="MT0599"/>
</dbReference>
<comment type="caution">
    <text evidence="3">The sequence shown here is derived from an EMBL/GenBank/DDBJ whole genome shotgun (WGS) entry which is preliminary data.</text>
</comment>
<dbReference type="RefSeq" id="WP_006330325.1">
    <property type="nucleotide sequence ID" value="NZ_BAHC01000036.1"/>
</dbReference>
<evidence type="ECO:0000313" key="3">
    <source>
        <dbReference type="EMBL" id="GAB88687.1"/>
    </source>
</evidence>
<dbReference type="EMBL" id="BAHC01000036">
    <property type="protein sequence ID" value="GAB88687.1"/>
    <property type="molecule type" value="Genomic_DNA"/>
</dbReference>
<gene>
    <name evidence="3" type="ORF">GORHZ_036_00110</name>
</gene>